<accession>A0AA45WJA2</accession>
<protein>
    <submittedName>
        <fullName evidence="2">Alkylhydroperoxidase AhpD family core domain-containing protein</fullName>
    </submittedName>
</protein>
<dbReference type="InterPro" id="IPR003779">
    <property type="entry name" value="CMD-like"/>
</dbReference>
<dbReference type="NCBIfam" id="TIGR00778">
    <property type="entry name" value="ahpD_dom"/>
    <property type="match status" value="1"/>
</dbReference>
<comment type="caution">
    <text evidence="2">The sequence shown here is derived from an EMBL/GenBank/DDBJ whole genome shotgun (WGS) entry which is preliminary data.</text>
</comment>
<evidence type="ECO:0000259" key="1">
    <source>
        <dbReference type="Pfam" id="PF02627"/>
    </source>
</evidence>
<evidence type="ECO:0000313" key="3">
    <source>
        <dbReference type="Proteomes" id="UP001157946"/>
    </source>
</evidence>
<dbReference type="Pfam" id="PF02627">
    <property type="entry name" value="CMD"/>
    <property type="match status" value="1"/>
</dbReference>
<name>A0AA45WJA2_9BACL</name>
<proteinExistence type="predicted"/>
<dbReference type="SUPFAM" id="SSF69118">
    <property type="entry name" value="AhpD-like"/>
    <property type="match status" value="1"/>
</dbReference>
<dbReference type="RefSeq" id="WP_102991741.1">
    <property type="nucleotide sequence ID" value="NZ_FXTU01000001.1"/>
</dbReference>
<keyword evidence="3" id="KW-1185">Reference proteome</keyword>
<dbReference type="Proteomes" id="UP001157946">
    <property type="component" value="Unassembled WGS sequence"/>
</dbReference>
<dbReference type="InterPro" id="IPR004675">
    <property type="entry name" value="AhpD_core"/>
</dbReference>
<feature type="domain" description="Carboxymuconolactone decarboxylase-like" evidence="1">
    <location>
        <begin position="13"/>
        <end position="94"/>
    </location>
</feature>
<dbReference type="GO" id="GO:0051920">
    <property type="term" value="F:peroxiredoxin activity"/>
    <property type="evidence" value="ECO:0007669"/>
    <property type="project" value="InterPro"/>
</dbReference>
<reference evidence="2" key="1">
    <citation type="submission" date="2017-05" db="EMBL/GenBank/DDBJ databases">
        <authorList>
            <person name="Varghese N."/>
            <person name="Submissions S."/>
        </authorList>
    </citation>
    <scope>NUCLEOTIDE SEQUENCE</scope>
    <source>
        <strain evidence="2">DSM 45262</strain>
    </source>
</reference>
<dbReference type="Gene3D" id="1.20.1290.10">
    <property type="entry name" value="AhpD-like"/>
    <property type="match status" value="1"/>
</dbReference>
<organism evidence="2 3">
    <name type="scientific">Laceyella tengchongensis</name>
    <dbReference type="NCBI Taxonomy" id="574699"/>
    <lineage>
        <taxon>Bacteria</taxon>
        <taxon>Bacillati</taxon>
        <taxon>Bacillota</taxon>
        <taxon>Bacilli</taxon>
        <taxon>Bacillales</taxon>
        <taxon>Thermoactinomycetaceae</taxon>
        <taxon>Laceyella</taxon>
    </lineage>
</organism>
<dbReference type="PANTHER" id="PTHR35446:SF2">
    <property type="entry name" value="CARBOXYMUCONOLACTONE DECARBOXYLASE-LIKE DOMAIN-CONTAINING PROTEIN"/>
    <property type="match status" value="1"/>
</dbReference>
<dbReference type="InterPro" id="IPR029032">
    <property type="entry name" value="AhpD-like"/>
</dbReference>
<evidence type="ECO:0000313" key="2">
    <source>
        <dbReference type="EMBL" id="SMP02587.1"/>
    </source>
</evidence>
<dbReference type="AlphaFoldDB" id="A0AA45WJA2"/>
<sequence>MKTRMNYRQANPGALATMFQLEKFINSSGLDKTLIELIKLRVSQLNGCAYCVAMHAKDLRKLGVEEERIDLLPVWREAPVYTEAEQAALALAEAVTHISEAGVPDDLYDQVRVHYDETQFVTLIMVINTINSWNRIAISTGMFPGCDRDW</sequence>
<dbReference type="EMBL" id="FXTU01000001">
    <property type="protein sequence ID" value="SMP02587.1"/>
    <property type="molecule type" value="Genomic_DNA"/>
</dbReference>
<dbReference type="PANTHER" id="PTHR35446">
    <property type="entry name" value="SI:CH211-175M2.5"/>
    <property type="match status" value="1"/>
</dbReference>
<gene>
    <name evidence="2" type="ORF">SAMN06265361_101363</name>
</gene>